<dbReference type="AlphaFoldDB" id="A0A0E9QIM5"/>
<protein>
    <submittedName>
        <fullName evidence="2">Uncharacterized protein</fullName>
    </submittedName>
</protein>
<feature type="signal peptide" evidence="1">
    <location>
        <begin position="1"/>
        <end position="17"/>
    </location>
</feature>
<feature type="chain" id="PRO_5002431869" evidence="1">
    <location>
        <begin position="18"/>
        <end position="53"/>
    </location>
</feature>
<dbReference type="EMBL" id="GBXM01092649">
    <property type="protein sequence ID" value="JAH15928.1"/>
    <property type="molecule type" value="Transcribed_RNA"/>
</dbReference>
<proteinExistence type="predicted"/>
<keyword evidence="1" id="KW-0732">Signal</keyword>
<reference evidence="2" key="2">
    <citation type="journal article" date="2015" name="Fish Shellfish Immunol.">
        <title>Early steps in the European eel (Anguilla anguilla)-Vibrio vulnificus interaction in the gills: Role of the RtxA13 toxin.</title>
        <authorList>
            <person name="Callol A."/>
            <person name="Pajuelo D."/>
            <person name="Ebbesson L."/>
            <person name="Teles M."/>
            <person name="MacKenzie S."/>
            <person name="Amaro C."/>
        </authorList>
    </citation>
    <scope>NUCLEOTIDE SEQUENCE</scope>
</reference>
<evidence type="ECO:0000256" key="1">
    <source>
        <dbReference type="SAM" id="SignalP"/>
    </source>
</evidence>
<organism evidence="2">
    <name type="scientific">Anguilla anguilla</name>
    <name type="common">European freshwater eel</name>
    <name type="synonym">Muraena anguilla</name>
    <dbReference type="NCBI Taxonomy" id="7936"/>
    <lineage>
        <taxon>Eukaryota</taxon>
        <taxon>Metazoa</taxon>
        <taxon>Chordata</taxon>
        <taxon>Craniata</taxon>
        <taxon>Vertebrata</taxon>
        <taxon>Euteleostomi</taxon>
        <taxon>Actinopterygii</taxon>
        <taxon>Neopterygii</taxon>
        <taxon>Teleostei</taxon>
        <taxon>Anguilliformes</taxon>
        <taxon>Anguillidae</taxon>
        <taxon>Anguilla</taxon>
    </lineage>
</organism>
<reference evidence="2" key="1">
    <citation type="submission" date="2014-11" db="EMBL/GenBank/DDBJ databases">
        <authorList>
            <person name="Amaro Gonzalez C."/>
        </authorList>
    </citation>
    <scope>NUCLEOTIDE SEQUENCE</scope>
</reference>
<sequence>MCFCLLLMPILGKGVKSRLCKLILNCTHVHIKSPAGWLIQLSQRLADGSAIKS</sequence>
<accession>A0A0E9QIM5</accession>
<name>A0A0E9QIM5_ANGAN</name>
<evidence type="ECO:0000313" key="2">
    <source>
        <dbReference type="EMBL" id="JAH15928.1"/>
    </source>
</evidence>